<gene>
    <name evidence="1" type="ORF">S12H4_56647</name>
</gene>
<sequence length="40" mass="4335">MLTPKAFINTGGRGANLGFFNLKVKYAAIKVQRLPPITST</sequence>
<dbReference type="EMBL" id="BARW01036506">
    <property type="protein sequence ID" value="GAJ18412.1"/>
    <property type="molecule type" value="Genomic_DNA"/>
</dbReference>
<proteinExistence type="predicted"/>
<accession>X1VIE0</accession>
<name>X1VIE0_9ZZZZ</name>
<evidence type="ECO:0000313" key="1">
    <source>
        <dbReference type="EMBL" id="GAJ18412.1"/>
    </source>
</evidence>
<dbReference type="AlphaFoldDB" id="X1VIE0"/>
<organism evidence="1">
    <name type="scientific">marine sediment metagenome</name>
    <dbReference type="NCBI Taxonomy" id="412755"/>
    <lineage>
        <taxon>unclassified sequences</taxon>
        <taxon>metagenomes</taxon>
        <taxon>ecological metagenomes</taxon>
    </lineage>
</organism>
<reference evidence="1" key="1">
    <citation type="journal article" date="2014" name="Front. Microbiol.">
        <title>High frequency of phylogenetically diverse reductive dehalogenase-homologous genes in deep subseafloor sedimentary metagenomes.</title>
        <authorList>
            <person name="Kawai M."/>
            <person name="Futagami T."/>
            <person name="Toyoda A."/>
            <person name="Takaki Y."/>
            <person name="Nishi S."/>
            <person name="Hori S."/>
            <person name="Arai W."/>
            <person name="Tsubouchi T."/>
            <person name="Morono Y."/>
            <person name="Uchiyama I."/>
            <person name="Ito T."/>
            <person name="Fujiyama A."/>
            <person name="Inagaki F."/>
            <person name="Takami H."/>
        </authorList>
    </citation>
    <scope>NUCLEOTIDE SEQUENCE</scope>
    <source>
        <strain evidence="1">Expedition CK06-06</strain>
    </source>
</reference>
<protein>
    <submittedName>
        <fullName evidence="1">Uncharacterized protein</fullName>
    </submittedName>
</protein>
<comment type="caution">
    <text evidence="1">The sequence shown here is derived from an EMBL/GenBank/DDBJ whole genome shotgun (WGS) entry which is preliminary data.</text>
</comment>
<feature type="non-terminal residue" evidence="1">
    <location>
        <position position="40"/>
    </location>
</feature>